<dbReference type="SUPFAM" id="SSF53474">
    <property type="entry name" value="alpha/beta-Hydrolases"/>
    <property type="match status" value="1"/>
</dbReference>
<evidence type="ECO:0000256" key="2">
    <source>
        <dbReference type="ARBA" id="ARBA00022801"/>
    </source>
</evidence>
<feature type="region of interest" description="Disordered" evidence="4">
    <location>
        <begin position="685"/>
        <end position="748"/>
    </location>
</feature>
<feature type="region of interest" description="Disordered" evidence="4">
    <location>
        <begin position="613"/>
        <end position="671"/>
    </location>
</feature>
<name>A0A8H3TWS8_9TREE</name>
<dbReference type="InterPro" id="IPR013094">
    <property type="entry name" value="AB_hydrolase_3"/>
</dbReference>
<protein>
    <recommendedName>
        <fullName evidence="5">Alpha/beta hydrolase fold-3 domain-containing protein</fullName>
    </recommendedName>
</protein>
<evidence type="ECO:0000256" key="4">
    <source>
        <dbReference type="SAM" id="MobiDB-lite"/>
    </source>
</evidence>
<dbReference type="PANTHER" id="PTHR48081">
    <property type="entry name" value="AB HYDROLASE SUPERFAMILY PROTEIN C4A8.06C"/>
    <property type="match status" value="1"/>
</dbReference>
<dbReference type="PROSITE" id="PS01174">
    <property type="entry name" value="LIPASE_GDXG_SER"/>
    <property type="match status" value="1"/>
</dbReference>
<comment type="caution">
    <text evidence="6">The sequence shown here is derived from an EMBL/GenBank/DDBJ whole genome shotgun (WGS) entry which is preliminary data.</text>
</comment>
<feature type="region of interest" description="Disordered" evidence="4">
    <location>
        <begin position="145"/>
        <end position="181"/>
    </location>
</feature>
<gene>
    <name evidence="6" type="ORF">NliqN6_4930</name>
</gene>
<feature type="compositionally biased region" description="Polar residues" evidence="4">
    <location>
        <begin position="694"/>
        <end position="704"/>
    </location>
</feature>
<dbReference type="EMBL" id="BLZA01000030">
    <property type="protein sequence ID" value="GHJ88528.1"/>
    <property type="molecule type" value="Genomic_DNA"/>
</dbReference>
<dbReference type="PANTHER" id="PTHR48081:SF5">
    <property type="entry name" value="ALPHA_BETA HYDROLASE FOLD-3 DOMAIN-CONTAINING PROTEIN"/>
    <property type="match status" value="1"/>
</dbReference>
<feature type="region of interest" description="Disordered" evidence="4">
    <location>
        <begin position="394"/>
        <end position="445"/>
    </location>
</feature>
<keyword evidence="2" id="KW-0378">Hydrolase</keyword>
<dbReference type="GO" id="GO:0016787">
    <property type="term" value="F:hydrolase activity"/>
    <property type="evidence" value="ECO:0007669"/>
    <property type="project" value="UniProtKB-KW"/>
</dbReference>
<dbReference type="Proteomes" id="UP000620104">
    <property type="component" value="Unassembled WGS sequence"/>
</dbReference>
<evidence type="ECO:0000259" key="5">
    <source>
        <dbReference type="Pfam" id="PF07859"/>
    </source>
</evidence>
<feature type="compositionally biased region" description="Low complexity" evidence="4">
    <location>
        <begin position="613"/>
        <end position="629"/>
    </location>
</feature>
<feature type="compositionally biased region" description="Basic and acidic residues" evidence="4">
    <location>
        <begin position="401"/>
        <end position="430"/>
    </location>
</feature>
<evidence type="ECO:0000256" key="3">
    <source>
        <dbReference type="PROSITE-ProRule" id="PRU10038"/>
    </source>
</evidence>
<proteinExistence type="inferred from homology"/>
<dbReference type="InterPro" id="IPR050300">
    <property type="entry name" value="GDXG_lipolytic_enzyme"/>
</dbReference>
<dbReference type="Gene3D" id="3.40.50.1820">
    <property type="entry name" value="alpha/beta hydrolase"/>
    <property type="match status" value="2"/>
</dbReference>
<feature type="active site" evidence="3">
    <location>
        <position position="275"/>
    </location>
</feature>
<feature type="compositionally biased region" description="Basic and acidic residues" evidence="4">
    <location>
        <begin position="705"/>
        <end position="716"/>
    </location>
</feature>
<evidence type="ECO:0000313" key="6">
    <source>
        <dbReference type="EMBL" id="GHJ88528.1"/>
    </source>
</evidence>
<dbReference type="Pfam" id="PF07859">
    <property type="entry name" value="Abhydrolase_3"/>
    <property type="match status" value="1"/>
</dbReference>
<evidence type="ECO:0000313" key="7">
    <source>
        <dbReference type="Proteomes" id="UP000620104"/>
    </source>
</evidence>
<organism evidence="6 7">
    <name type="scientific">Naganishia liquefaciens</name>
    <dbReference type="NCBI Taxonomy" id="104408"/>
    <lineage>
        <taxon>Eukaryota</taxon>
        <taxon>Fungi</taxon>
        <taxon>Dikarya</taxon>
        <taxon>Basidiomycota</taxon>
        <taxon>Agaricomycotina</taxon>
        <taxon>Tremellomycetes</taxon>
        <taxon>Filobasidiales</taxon>
        <taxon>Filobasidiaceae</taxon>
        <taxon>Naganishia</taxon>
    </lineage>
</organism>
<evidence type="ECO:0000256" key="1">
    <source>
        <dbReference type="ARBA" id="ARBA00010515"/>
    </source>
</evidence>
<comment type="similarity">
    <text evidence="1">Belongs to the 'GDXG' lipolytic enzyme family.</text>
</comment>
<reference evidence="6" key="1">
    <citation type="submission" date="2020-07" db="EMBL/GenBank/DDBJ databases">
        <title>Draft Genome Sequence of a Deep-Sea Yeast, Naganishia (Cryptococcus) liquefaciens strain N6.</title>
        <authorList>
            <person name="Han Y.W."/>
            <person name="Kajitani R."/>
            <person name="Morimoto H."/>
            <person name="Parhat M."/>
            <person name="Tsubouchi H."/>
            <person name="Bakenova O."/>
            <person name="Ogata M."/>
            <person name="Argunhan B."/>
            <person name="Aoki R."/>
            <person name="Kajiwara S."/>
            <person name="Itoh T."/>
            <person name="Iwasaki H."/>
        </authorList>
    </citation>
    <scope>NUCLEOTIDE SEQUENCE</scope>
    <source>
        <strain evidence="6">N6</strain>
    </source>
</reference>
<dbReference type="OrthoDB" id="1662883at2759"/>
<accession>A0A8H3TWS8</accession>
<dbReference type="InterPro" id="IPR033140">
    <property type="entry name" value="Lipase_GDXG_put_SER_AS"/>
</dbReference>
<dbReference type="InterPro" id="IPR029058">
    <property type="entry name" value="AB_hydrolase_fold"/>
</dbReference>
<feature type="domain" description="Alpha/beta hydrolase fold-3" evidence="5">
    <location>
        <begin position="194"/>
        <end position="316"/>
    </location>
</feature>
<dbReference type="AlphaFoldDB" id="A0A8H3TWS8"/>
<keyword evidence="7" id="KW-1185">Reference proteome</keyword>
<sequence length="949" mass="105254">MLTPAVVSQAGPVLLETAIKHYLLKKKVTKDTKARGDFMYDEAFVLIKFFLETSTKHTVEELQKFGMTKTPSPPWVLTHRVLIPISPSCSDAAELLIQALGGPENVFKICGGMKWWTVRFQAGVEGEWIGIKKDWKQEEERLKKEEERRKKHKIAQRRDKLKEALPSGGRHKPDSEDNGVEGEFTHEMDHLRCMMYIPGGAHYWGSVNTHRYTIWRYARKMRGRCFAVNYRKAPQFPFPCAIQDCLAAYLYLIRPPPNSKHRPVDPKNLILAGDSAGGNLVLTLLQIIRDTGLPVPAGAVLISPWSDLTHSFPSVMQNTATDIIPPYGFIHKPSTLWPPPPPELTQTVQQTLRSKVKDAVSRFTSHSKQSTGGGHGEVAAEVSADEFATAAGVTAPDEEETTARGDTKIEPIKDGDYKSALHPTSEEHPGHHPGPTDLGENHSSVDPARSRNVIQLDIAGKPVTIRSQIQLYATNDQLSFPLVSPVMGYLGGLPPLLIIASDAEVLRDEIVYVAHKAACPDQYPLKASAKEQLPSLQGIERKYGPTQVHLQVYDHTCHVLPMISMSEPAKHCYRAIANFCRFATRKHPSSQSSLSSGLQSRTGASTTLAMTELPESTLPPSSLSAESTSGSNVPPPSLAPLTLAEPISVNTSTEEISSTHTGPYRASHSKPSFRKTFSFLSNSEKRYPEHNDSTEGISATQSRTPSERDLPQSRDDSDAEGYVDSPVQENLPDVGNSSDVLDPNFPSDEIKVPSDIPEGSAGNSKIYQDEQFAFIRERVSLGGKCRPLEDVKDLPFLHLPLEEIGVIKEAPALRYLTGQALWDDKFKSVAKRIERHRLAHLRKAERDEQKQVRKWQKHLAGKKDEHNSEKPFDEAAYIMDNDISWAWALQDEMPPPSAIVGRRDTSQAMDLARMADRMTDEGVQLGALSLWAAMANFFSKAESDPKNVK</sequence>
<feature type="compositionally biased region" description="Polar residues" evidence="4">
    <location>
        <begin position="648"/>
        <end position="661"/>
    </location>
</feature>